<dbReference type="EMBL" id="FNHZ01000008">
    <property type="protein sequence ID" value="SDN22519.1"/>
    <property type="molecule type" value="Genomic_DNA"/>
</dbReference>
<dbReference type="CDD" id="cd00093">
    <property type="entry name" value="HTH_XRE"/>
    <property type="match status" value="1"/>
</dbReference>
<dbReference type="Gene3D" id="1.10.260.40">
    <property type="entry name" value="lambda repressor-like DNA-binding domains"/>
    <property type="match status" value="1"/>
</dbReference>
<dbReference type="PANTHER" id="PTHR46558">
    <property type="entry name" value="TRACRIPTIONAL REGULATORY PROTEIN-RELATED-RELATED"/>
    <property type="match status" value="1"/>
</dbReference>
<dbReference type="SUPFAM" id="SSF47413">
    <property type="entry name" value="lambda repressor-like DNA-binding domains"/>
    <property type="match status" value="1"/>
</dbReference>
<evidence type="ECO:0000313" key="4">
    <source>
        <dbReference type="Proteomes" id="UP000187651"/>
    </source>
</evidence>
<gene>
    <name evidence="3" type="ORF">SAMN05216544_2209</name>
</gene>
<dbReference type="Pfam" id="PF01381">
    <property type="entry name" value="HTH_3"/>
    <property type="match status" value="1"/>
</dbReference>
<name>A0A1G9ZMB9_9FIRM</name>
<accession>A0A1G9ZMB9</accession>
<dbReference type="Proteomes" id="UP000187651">
    <property type="component" value="Unassembled WGS sequence"/>
</dbReference>
<keyword evidence="4" id="KW-1185">Reference proteome</keyword>
<reference evidence="4" key="1">
    <citation type="submission" date="2016-10" db="EMBL/GenBank/DDBJ databases">
        <authorList>
            <person name="Varghese N."/>
            <person name="Submissions S."/>
        </authorList>
    </citation>
    <scope>NUCLEOTIDE SEQUENCE [LARGE SCALE GENOMIC DNA]</scope>
    <source>
        <strain evidence="4">M83</strain>
    </source>
</reference>
<proteinExistence type="predicted"/>
<dbReference type="InterPro" id="IPR010982">
    <property type="entry name" value="Lambda_DNA-bd_dom_sf"/>
</dbReference>
<feature type="domain" description="HTH cro/C1-type" evidence="2">
    <location>
        <begin position="9"/>
        <end position="63"/>
    </location>
</feature>
<dbReference type="RefSeq" id="WP_074522176.1">
    <property type="nucleotide sequence ID" value="NZ_FNHZ01000008.1"/>
</dbReference>
<protein>
    <submittedName>
        <fullName evidence="3">DNA-binding transcriptional regulator, XRE-family HTH domain</fullName>
    </submittedName>
</protein>
<dbReference type="SMART" id="SM00530">
    <property type="entry name" value="HTH_XRE"/>
    <property type="match status" value="1"/>
</dbReference>
<keyword evidence="1 3" id="KW-0238">DNA-binding</keyword>
<dbReference type="GO" id="GO:0003677">
    <property type="term" value="F:DNA binding"/>
    <property type="evidence" value="ECO:0007669"/>
    <property type="project" value="UniProtKB-KW"/>
</dbReference>
<evidence type="ECO:0000259" key="2">
    <source>
        <dbReference type="PROSITE" id="PS50943"/>
    </source>
</evidence>
<dbReference type="PROSITE" id="PS50943">
    <property type="entry name" value="HTH_CROC1"/>
    <property type="match status" value="1"/>
</dbReference>
<dbReference type="AlphaFoldDB" id="A0A1G9ZMB9"/>
<evidence type="ECO:0000256" key="1">
    <source>
        <dbReference type="ARBA" id="ARBA00023125"/>
    </source>
</evidence>
<sequence>MNQQIGKRIKQLRTEKDLSREDLALKIGISTAQLYRIETKGANFSTETLIELCKYFNVDSNYILDGVITDYFIKNKIKDIINDWI</sequence>
<evidence type="ECO:0000313" key="3">
    <source>
        <dbReference type="EMBL" id="SDN22519.1"/>
    </source>
</evidence>
<dbReference type="InterPro" id="IPR001387">
    <property type="entry name" value="Cro/C1-type_HTH"/>
</dbReference>
<dbReference type="PANTHER" id="PTHR46558:SF11">
    <property type="entry name" value="HTH-TYPE TRANSCRIPTIONAL REGULATOR XRE"/>
    <property type="match status" value="1"/>
</dbReference>
<organism evidence="3 4">
    <name type="scientific">Lachnospira pectinoschiza</name>
    <dbReference type="NCBI Taxonomy" id="28052"/>
    <lineage>
        <taxon>Bacteria</taxon>
        <taxon>Bacillati</taxon>
        <taxon>Bacillota</taxon>
        <taxon>Clostridia</taxon>
        <taxon>Lachnospirales</taxon>
        <taxon>Lachnospiraceae</taxon>
        <taxon>Lachnospira</taxon>
    </lineage>
</organism>